<dbReference type="Pfam" id="PF01471">
    <property type="entry name" value="PG_binding_1"/>
    <property type="match status" value="1"/>
</dbReference>
<comment type="caution">
    <text evidence="2">The sequence shown here is derived from an EMBL/GenBank/DDBJ whole genome shotgun (WGS) entry which is preliminary data.</text>
</comment>
<dbReference type="InterPro" id="IPR036365">
    <property type="entry name" value="PGBD-like_sf"/>
</dbReference>
<dbReference type="EMBL" id="JACQCQ010000013">
    <property type="protein sequence ID" value="MBI3627901.1"/>
    <property type="molecule type" value="Genomic_DNA"/>
</dbReference>
<dbReference type="InterPro" id="IPR036366">
    <property type="entry name" value="PGBDSf"/>
</dbReference>
<dbReference type="SUPFAM" id="SSF47090">
    <property type="entry name" value="PGBD-like"/>
    <property type="match status" value="1"/>
</dbReference>
<gene>
    <name evidence="2" type="ORF">HY220_04150</name>
</gene>
<dbReference type="AlphaFoldDB" id="A0A9D6LTP1"/>
<protein>
    <submittedName>
        <fullName evidence="2">Peptidoglycan-binding protein</fullName>
    </submittedName>
</protein>
<evidence type="ECO:0000313" key="2">
    <source>
        <dbReference type="EMBL" id="MBI3627901.1"/>
    </source>
</evidence>
<organism evidence="2 3">
    <name type="scientific">Candidatus Sungiibacteriota bacterium</name>
    <dbReference type="NCBI Taxonomy" id="2750080"/>
    <lineage>
        <taxon>Bacteria</taxon>
        <taxon>Candidatus Sungiibacteriota</taxon>
    </lineage>
</organism>
<dbReference type="Gene3D" id="1.10.101.10">
    <property type="entry name" value="PGBD-like superfamily/PGBD"/>
    <property type="match status" value="1"/>
</dbReference>
<sequence length="148" mass="15930">MIGIGEFSLKTSLASVSVASYTSAQPQLTVQAPTMPLEFPRSSSIDEPHTDVARLQKDLIQYGYLSSGNDTGFFGPRTEAALQQFQCDEQIVCEGDTLSTGWGAFGPITQGVLSEMIINADESPRTAILESNLEALKIQLATLRQDAS</sequence>
<proteinExistence type="predicted"/>
<reference evidence="2" key="1">
    <citation type="submission" date="2020-07" db="EMBL/GenBank/DDBJ databases">
        <title>Huge and variable diversity of episymbiotic CPR bacteria and DPANN archaea in groundwater ecosystems.</title>
        <authorList>
            <person name="He C.Y."/>
            <person name="Keren R."/>
            <person name="Whittaker M."/>
            <person name="Farag I.F."/>
            <person name="Doudna J."/>
            <person name="Cate J.H.D."/>
            <person name="Banfield J.F."/>
        </authorList>
    </citation>
    <scope>NUCLEOTIDE SEQUENCE</scope>
    <source>
        <strain evidence="2">NC_groundwater_972_Pr1_S-0.2um_49_27</strain>
    </source>
</reference>
<evidence type="ECO:0000259" key="1">
    <source>
        <dbReference type="Pfam" id="PF01471"/>
    </source>
</evidence>
<accession>A0A9D6LTP1</accession>
<dbReference type="Proteomes" id="UP000808388">
    <property type="component" value="Unassembled WGS sequence"/>
</dbReference>
<name>A0A9D6LTP1_9BACT</name>
<feature type="domain" description="Peptidoglycan binding-like" evidence="1">
    <location>
        <begin position="49"/>
        <end position="87"/>
    </location>
</feature>
<evidence type="ECO:0000313" key="3">
    <source>
        <dbReference type="Proteomes" id="UP000808388"/>
    </source>
</evidence>
<dbReference type="InterPro" id="IPR002477">
    <property type="entry name" value="Peptidoglycan-bd-like"/>
</dbReference>